<name>A0A371D270_9APHY</name>
<protein>
    <recommendedName>
        <fullName evidence="2">DUF4100 domain-containing protein</fullName>
    </recommendedName>
</protein>
<dbReference type="AlphaFoldDB" id="A0A371D270"/>
<feature type="compositionally biased region" description="Basic residues" evidence="1">
    <location>
        <begin position="236"/>
        <end position="254"/>
    </location>
</feature>
<sequence>MPPKTAGHLPLKDDKNAPRFKGKHVEEFITSLEDIANANTVEVKQLPKAVVRYASSKVKSVLEAEVAFEGDDWDIAKERLRYIFGSLTHTHKPDPRKLRKFAELSAANNSVTSLVTLDQYNFEFSRRAGKLVQNGAMSQRELNDLFHHGLPKRLRTAILKDLVDVVRKRSGKGLSESNQPTKTEVWDTARDYYKAVDAMRKRAGTDSSSDESLSDSSAAASPSSSSDSDSDDTSRDRRRKGRSSRSGKRRKRRSASTQPKRSSSEQDKPRERTHSHSDSEVEPLSRKDFQREFEAMTQRWFRDNGLNSYGPGPSGSGPSHYQSRSFAPRMCYVCGKTEGMDLDHLLGMHRCPETTRLVQDGFVIFSPVNGRLLFPNGQPLPSTDHMPQGIAAFLRDPTRTVQQQTPAQARCDPPPHQASVMSVGLCLDGRPVLSYPSVVSSSLGQAHAFPVSTRSQGKLPTAAKSVHWQDSAPLVDPAPTTPLVTPPASSRPPSVNTEKGWRDAQTDKARPSSTTYDDSTSRIRTTGRQSPLRFTSDVQDSVSVASLEDHILGTRVTLTLRECLGMSTSLQKRMAALVKTRRDFGSTTQPRESATAQAASNAASVADSGSVAPHLEAEISFTQGSEHLDDLLDRYAASIALADSRQFAMVSGVIQVVFAGRKADFLVDSGSELNLASQRLYNPKTMKLDEDGSRWTLRGIGGDPIALLGCALDVPVQLGGRNFDHHFFISSSHYGSHDGILGQPWLSFFAARFEYSRDGATTLRVHPSGTTEGLSVAVQMCPPRHPRNADRLVLTSKVEEVSDCETSDEPSSGPDF</sequence>
<feature type="domain" description="DUF4100" evidence="2">
    <location>
        <begin position="370"/>
        <end position="585"/>
    </location>
</feature>
<feature type="compositionally biased region" description="Low complexity" evidence="1">
    <location>
        <begin position="472"/>
        <end position="488"/>
    </location>
</feature>
<evidence type="ECO:0000259" key="2">
    <source>
        <dbReference type="Pfam" id="PF13352"/>
    </source>
</evidence>
<dbReference type="Pfam" id="PF13352">
    <property type="entry name" value="DUF4100"/>
    <property type="match status" value="1"/>
</dbReference>
<feature type="compositionally biased region" description="Polar residues" evidence="1">
    <location>
        <begin position="511"/>
        <end position="528"/>
    </location>
</feature>
<dbReference type="OrthoDB" id="2758461at2759"/>
<dbReference type="Gene3D" id="2.40.70.10">
    <property type="entry name" value="Acid Proteases"/>
    <property type="match status" value="1"/>
</dbReference>
<feature type="compositionally biased region" description="Basic and acidic residues" evidence="1">
    <location>
        <begin position="499"/>
        <end position="510"/>
    </location>
</feature>
<keyword evidence="4" id="KW-1185">Reference proteome</keyword>
<evidence type="ECO:0000256" key="1">
    <source>
        <dbReference type="SAM" id="MobiDB-lite"/>
    </source>
</evidence>
<gene>
    <name evidence="3" type="ORF">OH76DRAFT_1528166</name>
</gene>
<dbReference type="STRING" id="139420.A0A371D270"/>
<accession>A0A371D270</accession>
<dbReference type="Proteomes" id="UP000256964">
    <property type="component" value="Unassembled WGS sequence"/>
</dbReference>
<feature type="compositionally biased region" description="Basic and acidic residues" evidence="1">
    <location>
        <begin position="262"/>
        <end position="287"/>
    </location>
</feature>
<organism evidence="3 4">
    <name type="scientific">Lentinus brumalis</name>
    <dbReference type="NCBI Taxonomy" id="2498619"/>
    <lineage>
        <taxon>Eukaryota</taxon>
        <taxon>Fungi</taxon>
        <taxon>Dikarya</taxon>
        <taxon>Basidiomycota</taxon>
        <taxon>Agaricomycotina</taxon>
        <taxon>Agaricomycetes</taxon>
        <taxon>Polyporales</taxon>
        <taxon>Polyporaceae</taxon>
        <taxon>Lentinus</taxon>
    </lineage>
</organism>
<dbReference type="InterPro" id="IPR025165">
    <property type="entry name" value="DUF4100"/>
</dbReference>
<reference evidence="3 4" key="1">
    <citation type="journal article" date="2018" name="Biotechnol. Biofuels">
        <title>Integrative visual omics of the white-rot fungus Polyporus brumalis exposes the biotechnological potential of its oxidative enzymes for delignifying raw plant biomass.</title>
        <authorList>
            <person name="Miyauchi S."/>
            <person name="Rancon A."/>
            <person name="Drula E."/>
            <person name="Hage H."/>
            <person name="Chaduli D."/>
            <person name="Favel A."/>
            <person name="Grisel S."/>
            <person name="Henrissat B."/>
            <person name="Herpoel-Gimbert I."/>
            <person name="Ruiz-Duenas F.J."/>
            <person name="Chevret D."/>
            <person name="Hainaut M."/>
            <person name="Lin J."/>
            <person name="Wang M."/>
            <person name="Pangilinan J."/>
            <person name="Lipzen A."/>
            <person name="Lesage-Meessen L."/>
            <person name="Navarro D."/>
            <person name="Riley R."/>
            <person name="Grigoriev I.V."/>
            <person name="Zhou S."/>
            <person name="Raouche S."/>
            <person name="Rosso M.N."/>
        </authorList>
    </citation>
    <scope>NUCLEOTIDE SEQUENCE [LARGE SCALE GENOMIC DNA]</scope>
    <source>
        <strain evidence="3 4">BRFM 1820</strain>
    </source>
</reference>
<evidence type="ECO:0000313" key="4">
    <source>
        <dbReference type="Proteomes" id="UP000256964"/>
    </source>
</evidence>
<feature type="region of interest" description="Disordered" evidence="1">
    <location>
        <begin position="581"/>
        <end position="607"/>
    </location>
</feature>
<proteinExistence type="predicted"/>
<dbReference type="CDD" id="cd00303">
    <property type="entry name" value="retropepsin_like"/>
    <property type="match status" value="1"/>
</dbReference>
<dbReference type="InterPro" id="IPR021109">
    <property type="entry name" value="Peptidase_aspartic_dom_sf"/>
</dbReference>
<dbReference type="EMBL" id="KZ857425">
    <property type="protein sequence ID" value="RDX46646.1"/>
    <property type="molecule type" value="Genomic_DNA"/>
</dbReference>
<dbReference type="SUPFAM" id="SSF50630">
    <property type="entry name" value="Acid proteases"/>
    <property type="match status" value="1"/>
</dbReference>
<feature type="region of interest" description="Disordered" evidence="1">
    <location>
        <begin position="203"/>
        <end position="287"/>
    </location>
</feature>
<feature type="region of interest" description="Disordered" evidence="1">
    <location>
        <begin position="472"/>
        <end position="528"/>
    </location>
</feature>
<feature type="compositionally biased region" description="Low complexity" evidence="1">
    <location>
        <begin position="593"/>
        <end position="607"/>
    </location>
</feature>
<evidence type="ECO:0000313" key="3">
    <source>
        <dbReference type="EMBL" id="RDX46646.1"/>
    </source>
</evidence>
<feature type="compositionally biased region" description="Low complexity" evidence="1">
    <location>
        <begin position="214"/>
        <end position="227"/>
    </location>
</feature>